<feature type="region of interest" description="Disordered" evidence="1">
    <location>
        <begin position="215"/>
        <end position="324"/>
    </location>
</feature>
<protein>
    <submittedName>
        <fullName evidence="4 5">Uncharacterized protein LOC102199475 isoform X1</fullName>
    </submittedName>
</protein>
<feature type="region of interest" description="Disordered" evidence="1">
    <location>
        <begin position="376"/>
        <end position="465"/>
    </location>
</feature>
<feature type="compositionally biased region" description="Basic and acidic residues" evidence="1">
    <location>
        <begin position="775"/>
        <end position="791"/>
    </location>
</feature>
<keyword evidence="3" id="KW-1185">Reference proteome</keyword>
<dbReference type="GeneID" id="102199475"/>
<dbReference type="SMART" id="SM00225">
    <property type="entry name" value="BTB"/>
    <property type="match status" value="1"/>
</dbReference>
<feature type="compositionally biased region" description="Polar residues" evidence="1">
    <location>
        <begin position="638"/>
        <end position="648"/>
    </location>
</feature>
<feature type="region of interest" description="Disordered" evidence="1">
    <location>
        <begin position="1031"/>
        <end position="1156"/>
    </location>
</feature>
<feature type="compositionally biased region" description="Polar residues" evidence="1">
    <location>
        <begin position="1083"/>
        <end position="1094"/>
    </location>
</feature>
<feature type="compositionally biased region" description="Acidic residues" evidence="1">
    <location>
        <begin position="1185"/>
        <end position="1196"/>
    </location>
</feature>
<feature type="compositionally biased region" description="Acidic residues" evidence="1">
    <location>
        <begin position="1222"/>
        <end position="1241"/>
    </location>
</feature>
<feature type="domain" description="BTB" evidence="2">
    <location>
        <begin position="27"/>
        <end position="96"/>
    </location>
</feature>
<feature type="compositionally biased region" description="Basic and acidic residues" evidence="1">
    <location>
        <begin position="725"/>
        <end position="743"/>
    </location>
</feature>
<feature type="compositionally biased region" description="Basic and acidic residues" evidence="1">
    <location>
        <begin position="1053"/>
        <end position="1071"/>
    </location>
</feature>
<evidence type="ECO:0000259" key="2">
    <source>
        <dbReference type="PROSITE" id="PS50097"/>
    </source>
</evidence>
<dbReference type="AlphaFoldDB" id="A0A9Y3RF59"/>
<feature type="compositionally biased region" description="Pro residues" evidence="1">
    <location>
        <begin position="395"/>
        <end position="405"/>
    </location>
</feature>
<gene>
    <name evidence="4 5" type="primary">LOC102199475</name>
</gene>
<feature type="region of interest" description="Disordered" evidence="1">
    <location>
        <begin position="613"/>
        <end position="691"/>
    </location>
</feature>
<organism evidence="3 4">
    <name type="scientific">Pundamilia nyererei</name>
    <dbReference type="NCBI Taxonomy" id="303518"/>
    <lineage>
        <taxon>Eukaryota</taxon>
        <taxon>Metazoa</taxon>
        <taxon>Chordata</taxon>
        <taxon>Craniata</taxon>
        <taxon>Vertebrata</taxon>
        <taxon>Euteleostomi</taxon>
        <taxon>Actinopterygii</taxon>
        <taxon>Neopterygii</taxon>
        <taxon>Teleostei</taxon>
        <taxon>Neoteleostei</taxon>
        <taxon>Acanthomorphata</taxon>
        <taxon>Ovalentaria</taxon>
        <taxon>Cichlomorphae</taxon>
        <taxon>Cichliformes</taxon>
        <taxon>Cichlidae</taxon>
        <taxon>African cichlids</taxon>
        <taxon>Pseudocrenilabrinae</taxon>
        <taxon>Haplochromini</taxon>
        <taxon>Pundamilia</taxon>
    </lineage>
</organism>
<evidence type="ECO:0000313" key="5">
    <source>
        <dbReference type="RefSeq" id="XP_005737439.1"/>
    </source>
</evidence>
<evidence type="ECO:0000313" key="3">
    <source>
        <dbReference type="Proteomes" id="UP000695023"/>
    </source>
</evidence>
<dbReference type="RefSeq" id="XP_005737438.1">
    <property type="nucleotide sequence ID" value="XM_005737381.2"/>
</dbReference>
<feature type="compositionally biased region" description="Basic and acidic residues" evidence="1">
    <location>
        <begin position="1119"/>
        <end position="1128"/>
    </location>
</feature>
<evidence type="ECO:0000313" key="4">
    <source>
        <dbReference type="RefSeq" id="XP_005737438.1"/>
    </source>
</evidence>
<dbReference type="Proteomes" id="UP000695023">
    <property type="component" value="Unplaced"/>
</dbReference>
<dbReference type="InterPro" id="IPR011333">
    <property type="entry name" value="SKP1/BTB/POZ_sf"/>
</dbReference>
<feature type="compositionally biased region" description="Basic and acidic residues" evidence="1">
    <location>
        <begin position="990"/>
        <end position="1000"/>
    </location>
</feature>
<dbReference type="PANTHER" id="PTHR47639:SF1">
    <property type="entry name" value="BTB_POZ DOMAIN-CONTAINING PROTEIN 18"/>
    <property type="match status" value="1"/>
</dbReference>
<accession>A0A9Y3RF59</accession>
<evidence type="ECO:0000256" key="1">
    <source>
        <dbReference type="SAM" id="MobiDB-lite"/>
    </source>
</evidence>
<name>A0A9Y3RF59_9CICH</name>
<sequence length="1241" mass="135876">MQRYLWPGYEVQLLGGLQRQQNSAQFCDTLLQTEGISIPTHSCVLAALSPYLSQKLSASPSPPSGQKRQLQLQTVKAQTLLKLVGLLYSGVLEVKGNNEKSDVLAAAHQFGITDLVRGQKGGGPKEVQERRQSLGNCRERRGSLKIQETHVEAEVTGTGEENSPVRKKISVSVGTQTATIAENSVDFGNPEPASSVAQSPDVCITVPHLTPRPAVASDAESTFGQTCDSVTNPTSTSSFSIDTVPFPTISNDSSSSEAQGDCYQESSESGDSITWLSRERAGLEDGKSNGTAAESVNAEQPQQVCRDEMNEKENSSEKSPSPCSAAVKDLTKMKEMLEDAQISIKNCICLMCVQVKLRRRTTGEMWEVVTVQSPNETSILTSPTQPQTDAEELKPPPSPVPPCPVQKPEIQNLPPAVTSSPTQPEQHHNTTSESQSFSSSSFTSNPDTELESAPAPQPQGSADECDEQIEKLLEDVMMSLNILPSLESNCKKLESSHNVCRVPVSQGDAAQGRMDPVASAAEVAFFQDLESQSNQTSVETGIHCCFAAPNQPKLIQQQQPTPQCNPAVRSLWQIDGLSCRGLPPFKSQNSLYPETTTGSALSSAFSTRGQKLHYPAFQPPSSQDDQQSLEFLPLPNGDGTQSKPTFSSPCMDDLRLPQRLSPLEPSSSAAKGQPLLNNSANPEHDVQQQPSLRRRPWLSDNAGSLQFPFSSIICTGHKSTSPSPDPDHSCQSKQEQQEKDLHLTNRGTSAEGCKGNSLKKRGKKSAAEVKSYSRRLKESFKYRHDDSTGDGRKRRRTNDQQDSTGSCSAYKDLKVSDGTKNCSVSLSSNNVLLKEREVAIRSSNALSSGLPGKPSKMLPVIDTGEEKPFGTKQSRIRTRGFIKKSQEAANNTTPPETPCIFKPVVSRAQLVSQDGVSLAKRKRGRPRKIRPVEDSTQSVPAVVENNENVDNAQVDRDLPKEQEEKKMERTCRKRRRNESEVEVSPVKKTASVEHTEKAEETNNDCNVKPGTVNQRHVVTLKDIQKLIKWQQARRMKSKQTQETHEPATGTDGILEKGVDIKDGTNSEEHHKGSNIAVDKNHNLLLSPSAETNSRMSEKRSLDGDEDHPVSLDVVEEDEVKVTPERERPLGSPYEGKSDTTGSPFLNDDCSSHSDTLLPEENTALDFMLQPLTVKITSTDKKGKEEEEEEEEEEEVDVLVCSPEKASQTRECEGFLNNIDMTPNEDEEDDVNEIDVTGDEAE</sequence>
<feature type="compositionally biased region" description="Basic and acidic residues" evidence="1">
    <location>
        <begin position="1095"/>
        <end position="1109"/>
    </location>
</feature>
<feature type="compositionally biased region" description="Basic residues" evidence="1">
    <location>
        <begin position="919"/>
        <end position="929"/>
    </location>
</feature>
<dbReference type="RefSeq" id="XP_005737439.1">
    <property type="nucleotide sequence ID" value="XM_005737382.2"/>
</dbReference>
<dbReference type="PANTHER" id="PTHR47639">
    <property type="entry name" value="BTB/POZ DOMAIN-CONTAINING PROTEIN 18"/>
    <property type="match status" value="1"/>
</dbReference>
<feature type="region of interest" description="Disordered" evidence="1">
    <location>
        <begin position="916"/>
        <end position="937"/>
    </location>
</feature>
<feature type="compositionally biased region" description="Low complexity" evidence="1">
    <location>
        <begin position="431"/>
        <end position="444"/>
    </location>
</feature>
<dbReference type="GO" id="GO:0032968">
    <property type="term" value="P:positive regulation of transcription elongation by RNA polymerase II"/>
    <property type="evidence" value="ECO:0007669"/>
    <property type="project" value="InterPro"/>
</dbReference>
<feature type="region of interest" description="Disordered" evidence="1">
    <location>
        <begin position="1217"/>
        <end position="1241"/>
    </location>
</feature>
<dbReference type="Gene3D" id="3.30.710.10">
    <property type="entry name" value="Potassium Channel Kv1.1, Chain A"/>
    <property type="match status" value="1"/>
</dbReference>
<feature type="compositionally biased region" description="Polar residues" evidence="1">
    <location>
        <begin position="664"/>
        <end position="691"/>
    </location>
</feature>
<feature type="compositionally biased region" description="Polar residues" evidence="1">
    <location>
        <begin position="288"/>
        <end position="303"/>
    </location>
</feature>
<feature type="region of interest" description="Disordered" evidence="1">
    <location>
        <begin position="1177"/>
        <end position="1198"/>
    </location>
</feature>
<feature type="region of interest" description="Disordered" evidence="1">
    <location>
        <begin position="954"/>
        <end position="1010"/>
    </location>
</feature>
<dbReference type="PROSITE" id="PS50097">
    <property type="entry name" value="BTB"/>
    <property type="match status" value="1"/>
</dbReference>
<proteinExistence type="predicted"/>
<dbReference type="SUPFAM" id="SSF54695">
    <property type="entry name" value="POZ domain"/>
    <property type="match status" value="1"/>
</dbReference>
<feature type="compositionally biased region" description="Basic and acidic residues" evidence="1">
    <location>
        <begin position="277"/>
        <end position="287"/>
    </location>
</feature>
<reference evidence="4 5" key="1">
    <citation type="submission" date="2025-04" db="UniProtKB">
        <authorList>
            <consortium name="RefSeq"/>
        </authorList>
    </citation>
    <scope>IDENTIFICATION</scope>
</reference>
<feature type="compositionally biased region" description="Basic and acidic residues" evidence="1">
    <location>
        <begin position="305"/>
        <end position="316"/>
    </location>
</feature>
<feature type="compositionally biased region" description="Polar residues" evidence="1">
    <location>
        <begin position="219"/>
        <end position="241"/>
    </location>
</feature>
<feature type="compositionally biased region" description="Polar residues" evidence="1">
    <location>
        <begin position="376"/>
        <end position="388"/>
    </location>
</feature>
<feature type="compositionally biased region" description="Polar residues" evidence="1">
    <location>
        <begin position="248"/>
        <end position="275"/>
    </location>
</feature>
<dbReference type="InterPro" id="IPR042915">
    <property type="entry name" value="BTBD18"/>
</dbReference>
<dbReference type="InterPro" id="IPR000210">
    <property type="entry name" value="BTB/POZ_dom"/>
</dbReference>
<dbReference type="Pfam" id="PF00651">
    <property type="entry name" value="BTB"/>
    <property type="match status" value="1"/>
</dbReference>
<feature type="compositionally biased region" description="Basic and acidic residues" evidence="1">
    <location>
        <begin position="954"/>
        <end position="970"/>
    </location>
</feature>
<feature type="compositionally biased region" description="Low complexity" evidence="1">
    <location>
        <begin position="619"/>
        <end position="628"/>
    </location>
</feature>
<feature type="region of interest" description="Disordered" evidence="1">
    <location>
        <begin position="715"/>
        <end position="810"/>
    </location>
</feature>